<dbReference type="EMBL" id="NPOA01000012">
    <property type="protein sequence ID" value="PAV28556.1"/>
    <property type="molecule type" value="Genomic_DNA"/>
</dbReference>
<dbReference type="AlphaFoldDB" id="A0A2A2IB60"/>
<proteinExistence type="predicted"/>
<organism evidence="1 2">
    <name type="scientific">Virgibacillus profundi</name>
    <dbReference type="NCBI Taxonomy" id="2024555"/>
    <lineage>
        <taxon>Bacteria</taxon>
        <taxon>Bacillati</taxon>
        <taxon>Bacillota</taxon>
        <taxon>Bacilli</taxon>
        <taxon>Bacillales</taxon>
        <taxon>Bacillaceae</taxon>
        <taxon>Virgibacillus</taxon>
    </lineage>
</organism>
<reference evidence="1 2" key="1">
    <citation type="submission" date="2017-08" db="EMBL/GenBank/DDBJ databases">
        <title>Virgibacillus indicus sp. nov. and Virgibacillus profoundi sp. nov, two moderately halophilic bacteria isolated from marine sediment by using the Microfluidic Streak Plate.</title>
        <authorList>
            <person name="Xu B."/>
            <person name="Hu B."/>
            <person name="Wang J."/>
            <person name="Zhu Y."/>
            <person name="Huang L."/>
            <person name="Du W."/>
            <person name="Huang Y."/>
        </authorList>
    </citation>
    <scope>NUCLEOTIDE SEQUENCE [LARGE SCALE GENOMIC DNA]</scope>
    <source>
        <strain evidence="1 2">IO3-P3-H5</strain>
    </source>
</reference>
<protein>
    <submittedName>
        <fullName evidence="1">Uncharacterized protein</fullName>
    </submittedName>
</protein>
<sequence>MFFIIAIKDIKDDVIRGDEWCVIIAPEIYFADLRAADDPPRAVEAVLVLLRTKVFGGVSNRSPTTCQKTPQSGFKEMEGEKRNVLLQRLHN</sequence>
<name>A0A2A2IB60_9BACI</name>
<dbReference type="Proteomes" id="UP000218887">
    <property type="component" value="Unassembled WGS sequence"/>
</dbReference>
<evidence type="ECO:0000313" key="2">
    <source>
        <dbReference type="Proteomes" id="UP000218887"/>
    </source>
</evidence>
<comment type="caution">
    <text evidence="1">The sequence shown here is derived from an EMBL/GenBank/DDBJ whole genome shotgun (WGS) entry which is preliminary data.</text>
</comment>
<keyword evidence="2" id="KW-1185">Reference proteome</keyword>
<accession>A0A2A2IB60</accession>
<evidence type="ECO:0000313" key="1">
    <source>
        <dbReference type="EMBL" id="PAV28556.1"/>
    </source>
</evidence>
<gene>
    <name evidence="1" type="ORF">CIL05_16615</name>
</gene>